<dbReference type="RefSeq" id="WP_264943890.1">
    <property type="nucleotide sequence ID" value="NZ_JAPDRA010000003.1"/>
</dbReference>
<dbReference type="InterPro" id="IPR011659">
    <property type="entry name" value="WD40"/>
</dbReference>
<feature type="chain" id="PRO_5045300009" evidence="4">
    <location>
        <begin position="24"/>
        <end position="679"/>
    </location>
</feature>
<comment type="caution">
    <text evidence="6">The sequence shown here is derived from an EMBL/GenBank/DDBJ whole genome shotgun (WGS) entry which is preliminary data.</text>
</comment>
<name>A0ABW3HAQ2_9SPHN</name>
<evidence type="ECO:0000256" key="4">
    <source>
        <dbReference type="SAM" id="SignalP"/>
    </source>
</evidence>
<dbReference type="InterPro" id="IPR029058">
    <property type="entry name" value="AB_hydrolase_fold"/>
</dbReference>
<keyword evidence="2" id="KW-0378">Hydrolase</keyword>
<evidence type="ECO:0000259" key="5">
    <source>
        <dbReference type="Pfam" id="PF00326"/>
    </source>
</evidence>
<sequence length="679" mass="73044">MPVLRPISLFLSALLALAAPAMAQPPKVMTPDLLTRMDRLTDAAVSPDGTRAAYVVRTISADLAKTATHILIADLAKPDAPHVAIAGGPARQDMPVWSADGRSLYFRGPDAAGINQIWRAGTDGSAPVKLTASPIDIGYFQIAPDGGFAVASLRVYPDCPTLACTVERAAKPQATTLYTKLNVRFFDAYGDGRYNSLFKLDLAGGKAPVALMPGFESDVPARPSGTARSFAISPDGATLVFAARRSGISANVTAIHRLFEVSLNATAAPREIGADLPGSHFNPVFSPDGNLLAYLDKAGAGSDGDSAAVRVRTLASGEVRELGTGFDGWPNSIAWSYDGKSLLSLSDDGGTQQIHAYPLSGKARRLPVAGGVSGLEVSKRGLLLTISRFDMPPQLFAASTAGGKLTQVTRVAADQLAGVPMAPTRSITFAGWNGDPVQAFVTEPLNREPDKKYPVLFLIHGGPHGVYQNEWLYGRNPQVWAAHGYATVMVNFHGSTGFGQKFAHDVLRHRGDRALEDLQKGWAAALAQNPFLDGDRGCAMGSSFGGYMIFWIAGVWNDPWKCLIAHAGTLDSRSYSSDILWHADRQMGGTPWDNPEGIEEFNAMRHVDKWKKPLLITHGGRDYRVPFDQGLAAFAIAQQRGIPSELLYMPNENHIISGAEASIRWYEVVDAWLDRWTKP</sequence>
<dbReference type="PANTHER" id="PTHR42776:SF13">
    <property type="entry name" value="DIPEPTIDYL-PEPTIDASE 5"/>
    <property type="match status" value="1"/>
</dbReference>
<dbReference type="Proteomes" id="UP001596977">
    <property type="component" value="Unassembled WGS sequence"/>
</dbReference>
<accession>A0ABW3HAQ2</accession>
<organism evidence="6 7">
    <name type="scientific">Sphingomonas canadensis</name>
    <dbReference type="NCBI Taxonomy" id="1219257"/>
    <lineage>
        <taxon>Bacteria</taxon>
        <taxon>Pseudomonadati</taxon>
        <taxon>Pseudomonadota</taxon>
        <taxon>Alphaproteobacteria</taxon>
        <taxon>Sphingomonadales</taxon>
        <taxon>Sphingomonadaceae</taxon>
        <taxon>Sphingomonas</taxon>
    </lineage>
</organism>
<keyword evidence="3" id="KW-0645">Protease</keyword>
<protein>
    <submittedName>
        <fullName evidence="6">Prolyl oligopeptidase family serine peptidase</fullName>
    </submittedName>
</protein>
<proteinExistence type="predicted"/>
<evidence type="ECO:0000256" key="3">
    <source>
        <dbReference type="ARBA" id="ARBA00022825"/>
    </source>
</evidence>
<dbReference type="EMBL" id="JBHTJG010000003">
    <property type="protein sequence ID" value="MFD0946522.1"/>
    <property type="molecule type" value="Genomic_DNA"/>
</dbReference>
<dbReference type="Gene3D" id="3.40.50.1820">
    <property type="entry name" value="alpha/beta hydrolase"/>
    <property type="match status" value="1"/>
</dbReference>
<dbReference type="Gene3D" id="2.120.10.30">
    <property type="entry name" value="TolB, C-terminal domain"/>
    <property type="match status" value="2"/>
</dbReference>
<evidence type="ECO:0000256" key="1">
    <source>
        <dbReference type="ARBA" id="ARBA00022729"/>
    </source>
</evidence>
<dbReference type="InterPro" id="IPR001375">
    <property type="entry name" value="Peptidase_S9_cat"/>
</dbReference>
<evidence type="ECO:0000313" key="7">
    <source>
        <dbReference type="Proteomes" id="UP001596977"/>
    </source>
</evidence>
<evidence type="ECO:0000313" key="6">
    <source>
        <dbReference type="EMBL" id="MFD0946522.1"/>
    </source>
</evidence>
<reference evidence="7" key="1">
    <citation type="journal article" date="2019" name="Int. J. Syst. Evol. Microbiol.">
        <title>The Global Catalogue of Microorganisms (GCM) 10K type strain sequencing project: providing services to taxonomists for standard genome sequencing and annotation.</title>
        <authorList>
            <consortium name="The Broad Institute Genomics Platform"/>
            <consortium name="The Broad Institute Genome Sequencing Center for Infectious Disease"/>
            <person name="Wu L."/>
            <person name="Ma J."/>
        </authorList>
    </citation>
    <scope>NUCLEOTIDE SEQUENCE [LARGE SCALE GENOMIC DNA]</scope>
    <source>
        <strain evidence="7">CCUG 62982</strain>
    </source>
</reference>
<evidence type="ECO:0000256" key="2">
    <source>
        <dbReference type="ARBA" id="ARBA00022801"/>
    </source>
</evidence>
<dbReference type="SUPFAM" id="SSF53474">
    <property type="entry name" value="alpha/beta-Hydrolases"/>
    <property type="match status" value="1"/>
</dbReference>
<dbReference type="SUPFAM" id="SSF82171">
    <property type="entry name" value="DPP6 N-terminal domain-like"/>
    <property type="match status" value="1"/>
</dbReference>
<keyword evidence="1 4" id="KW-0732">Signal</keyword>
<keyword evidence="7" id="KW-1185">Reference proteome</keyword>
<dbReference type="PANTHER" id="PTHR42776">
    <property type="entry name" value="SERINE PEPTIDASE S9 FAMILY MEMBER"/>
    <property type="match status" value="1"/>
</dbReference>
<dbReference type="InterPro" id="IPR011042">
    <property type="entry name" value="6-blade_b-propeller_TolB-like"/>
</dbReference>
<feature type="signal peptide" evidence="4">
    <location>
        <begin position="1"/>
        <end position="23"/>
    </location>
</feature>
<feature type="domain" description="Peptidase S9 prolyl oligopeptidase catalytic" evidence="5">
    <location>
        <begin position="475"/>
        <end position="678"/>
    </location>
</feature>
<dbReference type="Pfam" id="PF00326">
    <property type="entry name" value="Peptidase_S9"/>
    <property type="match status" value="1"/>
</dbReference>
<dbReference type="Pfam" id="PF07676">
    <property type="entry name" value="PD40"/>
    <property type="match status" value="3"/>
</dbReference>
<keyword evidence="3" id="KW-0720">Serine protease</keyword>
<gene>
    <name evidence="6" type="ORF">ACFQ1E_09255</name>
</gene>